<gene>
    <name evidence="2" type="ORF">H9655_18255</name>
</gene>
<name>A0ABR8QU07_9BACI</name>
<keyword evidence="1" id="KW-1133">Transmembrane helix</keyword>
<evidence type="ECO:0000313" key="2">
    <source>
        <dbReference type="EMBL" id="MBD7938983.1"/>
    </source>
</evidence>
<evidence type="ECO:0000256" key="1">
    <source>
        <dbReference type="SAM" id="Phobius"/>
    </source>
</evidence>
<reference evidence="2 3" key="1">
    <citation type="submission" date="2020-08" db="EMBL/GenBank/DDBJ databases">
        <title>A Genomic Blueprint of the Chicken Gut Microbiome.</title>
        <authorList>
            <person name="Gilroy R."/>
            <person name="Ravi A."/>
            <person name="Getino M."/>
            <person name="Pursley I."/>
            <person name="Horton D.L."/>
            <person name="Alikhan N.-F."/>
            <person name="Baker D."/>
            <person name="Gharbi K."/>
            <person name="Hall N."/>
            <person name="Watson M."/>
            <person name="Adriaenssens E.M."/>
            <person name="Foster-Nyarko E."/>
            <person name="Jarju S."/>
            <person name="Secka A."/>
            <person name="Antonio M."/>
            <person name="Oren A."/>
            <person name="Chaudhuri R."/>
            <person name="La Ragione R.M."/>
            <person name="Hildebrand F."/>
            <person name="Pallen M.J."/>
        </authorList>
    </citation>
    <scope>NUCLEOTIDE SEQUENCE [LARGE SCALE GENOMIC DNA]</scope>
    <source>
        <strain evidence="2 3">Sa5YUA1</strain>
    </source>
</reference>
<accession>A0ABR8QU07</accession>
<dbReference type="RefSeq" id="WP_191816687.1">
    <property type="nucleotide sequence ID" value="NZ_JACSQT010000011.1"/>
</dbReference>
<comment type="caution">
    <text evidence="2">The sequence shown here is derived from an EMBL/GenBank/DDBJ whole genome shotgun (WGS) entry which is preliminary data.</text>
</comment>
<feature type="transmembrane region" description="Helical" evidence="1">
    <location>
        <begin position="35"/>
        <end position="56"/>
    </location>
</feature>
<proteinExistence type="predicted"/>
<keyword evidence="3" id="KW-1185">Reference proteome</keyword>
<dbReference type="EMBL" id="JACSQT010000011">
    <property type="protein sequence ID" value="MBD7938983.1"/>
    <property type="molecule type" value="Genomic_DNA"/>
</dbReference>
<keyword evidence="1" id="KW-0812">Transmembrane</keyword>
<organism evidence="2 3">
    <name type="scientific">Cytobacillus stercorigallinarum</name>
    <dbReference type="NCBI Taxonomy" id="2762240"/>
    <lineage>
        <taxon>Bacteria</taxon>
        <taxon>Bacillati</taxon>
        <taxon>Bacillota</taxon>
        <taxon>Bacilli</taxon>
        <taxon>Bacillales</taxon>
        <taxon>Bacillaceae</taxon>
        <taxon>Cytobacillus</taxon>
    </lineage>
</organism>
<protein>
    <submittedName>
        <fullName evidence="2">DUF3976 domain-containing protein</fullName>
    </submittedName>
</protein>
<dbReference type="Proteomes" id="UP000657931">
    <property type="component" value="Unassembled WGS sequence"/>
</dbReference>
<feature type="transmembrane region" description="Helical" evidence="1">
    <location>
        <begin position="6"/>
        <end position="23"/>
    </location>
</feature>
<keyword evidence="1" id="KW-0472">Membrane</keyword>
<evidence type="ECO:0000313" key="3">
    <source>
        <dbReference type="Proteomes" id="UP000657931"/>
    </source>
</evidence>
<sequence length="58" mass="6531">MNAFFPFVVFMIAFLSIAILVRKDKDEQKILTKRGWVKLGLSLAVVFVLVASFVVLSN</sequence>